<accession>A0A4X1V5F3</accession>
<dbReference type="Ensembl" id="ENSSSCT00070043704.1">
    <property type="protein sequence ID" value="ENSSSCP00070036793.1"/>
    <property type="gene ID" value="ENSSSCG00070021934.1"/>
</dbReference>
<dbReference type="Ensembl" id="ENSSSCT00070043741.1">
    <property type="protein sequence ID" value="ENSSSCP00070036829.1"/>
    <property type="gene ID" value="ENSSSCG00070021934.1"/>
</dbReference>
<evidence type="ECO:0000256" key="1">
    <source>
        <dbReference type="SAM" id="Phobius"/>
    </source>
</evidence>
<feature type="transmembrane region" description="Helical" evidence="1">
    <location>
        <begin position="116"/>
        <end position="134"/>
    </location>
</feature>
<protein>
    <submittedName>
        <fullName evidence="2">Uncharacterized protein</fullName>
    </submittedName>
</protein>
<dbReference type="Ensembl" id="ENSSSCT00070043734.1">
    <property type="protein sequence ID" value="ENSSSCP00070036823.1"/>
    <property type="gene ID" value="ENSSSCG00070021934.1"/>
</dbReference>
<dbReference type="Ensembl" id="ENSSSCT00070043657.1">
    <property type="protein sequence ID" value="ENSSSCP00070036754.1"/>
    <property type="gene ID" value="ENSSSCG00070021934.1"/>
</dbReference>
<dbReference type="Ensembl" id="ENSSSCT00070043694.1">
    <property type="protein sequence ID" value="ENSSSCP00070036783.1"/>
    <property type="gene ID" value="ENSSSCG00070021934.1"/>
</dbReference>
<reference evidence="2 3" key="1">
    <citation type="submission" date="2017-08" db="EMBL/GenBank/DDBJ databases">
        <title>USMARCv1.0.</title>
        <authorList>
            <person name="Hannum G.I."/>
            <person name="Koren S."/>
            <person name="Schroeder S.G."/>
            <person name="Chin S.C."/>
            <person name="Nonneman D.J."/>
            <person name="Becker S.A."/>
            <person name="Rosen B.D."/>
            <person name="Bickhart D.M."/>
            <person name="Putnam N.H."/>
            <person name="Green R.E."/>
            <person name="Tuggle C.K."/>
            <person name="Liu H."/>
            <person name="Rohrer G.A."/>
            <person name="Warr A."/>
            <person name="Hall R."/>
            <person name="Kim K."/>
            <person name="Hume D.A."/>
            <person name="Talbot R."/>
            <person name="Chow W."/>
            <person name="Howe K."/>
            <person name="Schwartz A.S."/>
            <person name="Watson M."/>
            <person name="Archibald A.L."/>
            <person name="Phillippy A.M."/>
            <person name="Smith T.P.L."/>
        </authorList>
    </citation>
    <scope>NUCLEOTIDE SEQUENCE [LARGE SCALE GENOMIC DNA]</scope>
</reference>
<dbReference type="AlphaFoldDB" id="A0A4X1V5F3"/>
<keyword evidence="1" id="KW-0472">Membrane</keyword>
<dbReference type="Ensembl" id="ENSSSCT00070043710.1">
    <property type="protein sequence ID" value="ENSSSCP00070036799.1"/>
    <property type="gene ID" value="ENSSSCG00070021934.1"/>
</dbReference>
<keyword evidence="1" id="KW-1133">Transmembrane helix</keyword>
<dbReference type="Ensembl" id="ENSSSCT00070043738.1">
    <property type="protein sequence ID" value="ENSSSCP00070036826.1"/>
    <property type="gene ID" value="ENSSSCG00070021934.1"/>
</dbReference>
<organism evidence="2 3">
    <name type="scientific">Sus scrofa</name>
    <name type="common">Pig</name>
    <dbReference type="NCBI Taxonomy" id="9823"/>
    <lineage>
        <taxon>Eukaryota</taxon>
        <taxon>Metazoa</taxon>
        <taxon>Chordata</taxon>
        <taxon>Craniata</taxon>
        <taxon>Vertebrata</taxon>
        <taxon>Euteleostomi</taxon>
        <taxon>Mammalia</taxon>
        <taxon>Eutheria</taxon>
        <taxon>Laurasiatheria</taxon>
        <taxon>Artiodactyla</taxon>
        <taxon>Suina</taxon>
        <taxon>Suidae</taxon>
        <taxon>Sus</taxon>
    </lineage>
</organism>
<dbReference type="Ensembl" id="ENSSSCT00070043715.1">
    <property type="protein sequence ID" value="ENSSSCP00070036804.1"/>
    <property type="gene ID" value="ENSSSCG00070021934.1"/>
</dbReference>
<name>A0A4X1V5F3_PIG</name>
<dbReference type="Ensembl" id="ENSSSCT00070043688.1">
    <property type="protein sequence ID" value="ENSSSCP00070036777.1"/>
    <property type="gene ID" value="ENSSSCG00070021934.1"/>
</dbReference>
<dbReference type="Ensembl" id="ENSSSCT00070043644.1">
    <property type="protein sequence ID" value="ENSSSCP00070036743.1"/>
    <property type="gene ID" value="ENSSSCG00070021934.1"/>
</dbReference>
<proteinExistence type="predicted"/>
<keyword evidence="1" id="KW-0812">Transmembrane</keyword>
<reference evidence="2" key="2">
    <citation type="submission" date="2025-05" db="UniProtKB">
        <authorList>
            <consortium name="Ensembl"/>
        </authorList>
    </citation>
    <scope>IDENTIFICATION</scope>
</reference>
<sequence>MVNRIASLISFSAFSLLVYRNAVDFCVLILYPATLPNSWMSSNSFLVESLGFSRYKIMSSANRDSFTSSFPIWIPFISFNSLIAVARTSKTMLNSSGESRHPCLVPGLSRNSFSSSPLRMMIALGLSYVAFIMLR</sequence>
<evidence type="ECO:0000313" key="3">
    <source>
        <dbReference type="Proteomes" id="UP000314985"/>
    </source>
</evidence>
<dbReference type="Proteomes" id="UP000314985">
    <property type="component" value="Chromosome 15"/>
</dbReference>
<evidence type="ECO:0000313" key="2">
    <source>
        <dbReference type="Ensembl" id="ENSSSCP00070036829.1"/>
    </source>
</evidence>